<evidence type="ECO:0000313" key="4">
    <source>
        <dbReference type="Proteomes" id="UP001200247"/>
    </source>
</evidence>
<gene>
    <name evidence="2" type="ORF">LH440_05785</name>
    <name evidence="1" type="ORF">LHGZ1_1021</name>
</gene>
<reference evidence="1" key="3">
    <citation type="submission" date="2017-06" db="EMBL/GenBank/DDBJ databases">
        <authorList>
            <person name="Kim H.J."/>
            <person name="Triplett B.A."/>
        </authorList>
    </citation>
    <scope>NUCLEOTIDE SEQUENCE</scope>
    <source>
        <strain evidence="1">HLGZ1</strain>
    </source>
</reference>
<dbReference type="RefSeq" id="WP_147640092.1">
    <property type="nucleotide sequence ID" value="NZ_CP022115.1"/>
</dbReference>
<protein>
    <submittedName>
        <fullName evidence="1">Uncharacterized protein</fullName>
    </submittedName>
</protein>
<sequence length="754" mass="84590">MAKKSQKNSKHVADLINSATLPALSLLAQVDKFAFLGVLDATKPEHQARSELIECIPLVKREDITIADQEAVRLLQLVRFRTEEMLEHAYGEIEFENHPEIGTFDRLADAMTRLIWLRVKAPRIFDQIETIYLTHHFHGHKKFLGFTVRDGDGRDFEWTQEVADKLHEGVGEILGLDEESKKSCEVIHFEMDDGDETAKRRLHYLVVYHPGKMKLLRQMKDRRRDLFLFTPALEATLVYDPAENKVHVLSDKQSTAKRLADRFAAIGFEKPLSKQPVDAVNYELSMFKQAVNLKDAKVNGAVVLDAYISSLSVSLGHTRHSVTLALANSDNVWGVSDLHFGERNPLSSCRSVLEVKLSFVIRLDGEEDARALDITVGQRGSSNLLALPDPRMRRCGEDILTSLGVMKRVQPAKVGADLALFRAEMKLLDLAVDDVDGHLLTALDLPAADLVSKGLLKKKAPGDYITVPVEDEDGQPGFRRLKVNFNSTNTWALDDLTGERYELSEGDLCRYTVDKSYLRERLDQLLKQQLVDVPLTVDEQEPYVLGNYRMGDQCLPVALVSRLWEPKHADKMDTALRQSNLGLTIVLTTSSGLSRRFLGPGIVVSLDTLAQDVNGQVSIDLSRVDGEVRRRQSAAVVTDVPRLIKDDVRSGVLVGPWPDPWTLTKKEWIDVVEVFVNGWESGRRKWTRPQIEAASGVTFRTMAELFRGAPEWLNYFRGADGNDKPRLWELNIGTPDHLDAAQGTDATPAEPQIA</sequence>
<reference evidence="2 4" key="4">
    <citation type="submission" date="2021-10" db="EMBL/GenBank/DDBJ databases">
        <title>Whole-genome sequencing analysis of Laribacter hongkongensis: virulence gene profiles, carbohydrate-active enzyme prediction, and antimicrobial resistance characterization.</title>
        <authorList>
            <person name="Yuan P."/>
            <person name="Zhan Y."/>
            <person name="Chen D."/>
        </authorList>
    </citation>
    <scope>NUCLEOTIDE SEQUENCE [LARGE SCALE GENOMIC DNA]</scope>
    <source>
        <strain evidence="2 4">W67</strain>
    </source>
</reference>
<evidence type="ECO:0000313" key="2">
    <source>
        <dbReference type="EMBL" id="MCG9025416.1"/>
    </source>
</evidence>
<dbReference type="Proteomes" id="UP001200247">
    <property type="component" value="Unassembled WGS sequence"/>
</dbReference>
<evidence type="ECO:0000313" key="3">
    <source>
        <dbReference type="Proteomes" id="UP000197424"/>
    </source>
</evidence>
<name>A0A248LGU8_9NEIS</name>
<dbReference type="EMBL" id="CP022115">
    <property type="protein sequence ID" value="ASJ23852.1"/>
    <property type="molecule type" value="Genomic_DNA"/>
</dbReference>
<proteinExistence type="predicted"/>
<evidence type="ECO:0000313" key="1">
    <source>
        <dbReference type="EMBL" id="ASJ23852.1"/>
    </source>
</evidence>
<reference evidence="3" key="2">
    <citation type="submission" date="2017-06" db="EMBL/GenBank/DDBJ databases">
        <title>Whole genome sequence of Laribacter hongkongensis LHGZ1.</title>
        <authorList>
            <person name="Chen D."/>
            <person name="Wu H."/>
            <person name="Chen J."/>
        </authorList>
    </citation>
    <scope>NUCLEOTIDE SEQUENCE [LARGE SCALE GENOMIC DNA]</scope>
    <source>
        <strain evidence="3">LHGZ1</strain>
    </source>
</reference>
<dbReference type="OrthoDB" id="9176930at2"/>
<dbReference type="EMBL" id="JAJAXM010000007">
    <property type="protein sequence ID" value="MCG9025416.1"/>
    <property type="molecule type" value="Genomic_DNA"/>
</dbReference>
<dbReference type="Proteomes" id="UP000197424">
    <property type="component" value="Chromosome"/>
</dbReference>
<accession>A0A248LGU8</accession>
<organism evidence="1 3">
    <name type="scientific">Laribacter hongkongensis</name>
    <dbReference type="NCBI Taxonomy" id="168471"/>
    <lineage>
        <taxon>Bacteria</taxon>
        <taxon>Pseudomonadati</taxon>
        <taxon>Pseudomonadota</taxon>
        <taxon>Betaproteobacteria</taxon>
        <taxon>Neisseriales</taxon>
        <taxon>Aquaspirillaceae</taxon>
        <taxon>Laribacter</taxon>
    </lineage>
</organism>
<dbReference type="AlphaFoldDB" id="A0A248LGU8"/>
<reference evidence="1" key="1">
    <citation type="journal article" date="2017" name="J. Antimicrob. Chemother.">
        <title>Emergence and genomic analysis of MDR Laribacter hongkongensis strain HLGZ1 from Guangzhou, China.</title>
        <authorList>
            <person name="Wu H.K."/>
            <person name="Chen J.H."/>
            <person name="Yang L."/>
            <person name="Li A.R."/>
            <person name="Su D.H."/>
            <person name="Lin Y.P."/>
            <person name="Chen D.Q."/>
        </authorList>
    </citation>
    <scope>NUCLEOTIDE SEQUENCE</scope>
    <source>
        <strain evidence="1">HLGZ1</strain>
    </source>
</reference>